<name>K9VJV0_9CYAN</name>
<dbReference type="InterPro" id="IPR036086">
    <property type="entry name" value="ParB/Sulfiredoxin_sf"/>
</dbReference>
<gene>
    <name evidence="3" type="ORF">Osc7112_3886</name>
</gene>
<dbReference type="STRING" id="179408.Osc7112_3886"/>
<protein>
    <submittedName>
        <fullName evidence="3">ParB domain protein nuclease</fullName>
    </submittedName>
</protein>
<feature type="domain" description="ParB-like N-terminal" evidence="2">
    <location>
        <begin position="14"/>
        <end position="71"/>
    </location>
</feature>
<keyword evidence="4" id="KW-1185">Reference proteome</keyword>
<proteinExistence type="predicted"/>
<dbReference type="eggNOG" id="COG1475">
    <property type="taxonomic scope" value="Bacteria"/>
</dbReference>
<evidence type="ECO:0000259" key="2">
    <source>
        <dbReference type="Pfam" id="PF02195"/>
    </source>
</evidence>
<dbReference type="OrthoDB" id="427080at2"/>
<dbReference type="RefSeq" id="WP_015177479.1">
    <property type="nucleotide sequence ID" value="NC_019729.1"/>
</dbReference>
<reference evidence="3 4" key="1">
    <citation type="submission" date="2012-05" db="EMBL/GenBank/DDBJ databases">
        <title>Finished chromosome of genome of Oscillatoria sp. PCC 7112.</title>
        <authorList>
            <consortium name="US DOE Joint Genome Institute"/>
            <person name="Gugger M."/>
            <person name="Coursin T."/>
            <person name="Rippka R."/>
            <person name="Tandeau De Marsac N."/>
            <person name="Huntemann M."/>
            <person name="Wei C.-L."/>
            <person name="Han J."/>
            <person name="Detter J.C."/>
            <person name="Han C."/>
            <person name="Tapia R."/>
            <person name="Davenport K."/>
            <person name="Daligault H."/>
            <person name="Erkkila T."/>
            <person name="Gu W."/>
            <person name="Munk A.C.C."/>
            <person name="Teshima H."/>
            <person name="Xu Y."/>
            <person name="Chain P."/>
            <person name="Chen A."/>
            <person name="Krypides N."/>
            <person name="Mavromatis K."/>
            <person name="Markowitz V."/>
            <person name="Szeto E."/>
            <person name="Ivanova N."/>
            <person name="Mikhailova N."/>
            <person name="Ovchinnikova G."/>
            <person name="Pagani I."/>
            <person name="Pati A."/>
            <person name="Goodwin L."/>
            <person name="Peters L."/>
            <person name="Pitluck S."/>
            <person name="Woyke T."/>
            <person name="Kerfeld C."/>
        </authorList>
    </citation>
    <scope>NUCLEOTIDE SEQUENCE [LARGE SCALE GENOMIC DNA]</scope>
    <source>
        <strain evidence="3 4">PCC 7112</strain>
    </source>
</reference>
<dbReference type="Proteomes" id="UP000010478">
    <property type="component" value="Chromosome"/>
</dbReference>
<dbReference type="Gene3D" id="3.90.1530.10">
    <property type="entry name" value="Conserved hypothetical protein from pyrococcus furiosus pfu- 392566-001, ParB domain"/>
    <property type="match status" value="1"/>
</dbReference>
<keyword evidence="1" id="KW-0175">Coiled coil</keyword>
<dbReference type="KEGG" id="oni:Osc7112_3886"/>
<dbReference type="Pfam" id="PF02195">
    <property type="entry name" value="ParB_N"/>
    <property type="match status" value="1"/>
</dbReference>
<dbReference type="PATRIC" id="fig|179408.3.peg.4789"/>
<feature type="coiled-coil region" evidence="1">
    <location>
        <begin position="163"/>
        <end position="194"/>
    </location>
</feature>
<dbReference type="EMBL" id="CP003614">
    <property type="protein sequence ID" value="AFZ08226.1"/>
    <property type="molecule type" value="Genomic_DNA"/>
</dbReference>
<accession>K9VJV0</accession>
<dbReference type="SUPFAM" id="SSF160975">
    <property type="entry name" value="AF1531-like"/>
    <property type="match status" value="1"/>
</dbReference>
<sequence length="309" mass="34884">MKKLFPSLVAVKRITSAVPRSNFAEPELEKLARLILDSGGLINPIIVRRKGMDAYEIVDGDFEYYAAARAKEIEPLKGETIGAFILEEENEKILLEQLEILRKTAITENLVENPETGFFYENTSSQPADLIKNPVSLVEVHNLCENETPQEPSSLEQRLTNIEAQFANQINELKAEYAREQKVLAQSIQELENRLLQQVPLLVEAGIANRINELKSESLPEKQAVVERIPEVENLASESMSLLEALNTLDKNQLSANLKDAGLKLPIIQIILKERDVRPFVSFANVVERVKGLADKTMIKIIDKWHKYS</sequence>
<dbReference type="AlphaFoldDB" id="K9VJV0"/>
<organism evidence="3 4">
    <name type="scientific">Phormidium nigroviride PCC 7112</name>
    <dbReference type="NCBI Taxonomy" id="179408"/>
    <lineage>
        <taxon>Bacteria</taxon>
        <taxon>Bacillati</taxon>
        <taxon>Cyanobacteriota</taxon>
        <taxon>Cyanophyceae</taxon>
        <taxon>Oscillatoriophycideae</taxon>
        <taxon>Oscillatoriales</taxon>
        <taxon>Oscillatoriaceae</taxon>
        <taxon>Phormidium</taxon>
    </lineage>
</organism>
<evidence type="ECO:0000313" key="3">
    <source>
        <dbReference type="EMBL" id="AFZ08226.1"/>
    </source>
</evidence>
<evidence type="ECO:0000256" key="1">
    <source>
        <dbReference type="SAM" id="Coils"/>
    </source>
</evidence>
<dbReference type="HOGENOM" id="CLU_096339_0_0_3"/>
<evidence type="ECO:0000313" key="4">
    <source>
        <dbReference type="Proteomes" id="UP000010478"/>
    </source>
</evidence>
<dbReference type="SUPFAM" id="SSF110849">
    <property type="entry name" value="ParB/Sulfiredoxin"/>
    <property type="match status" value="1"/>
</dbReference>
<dbReference type="InterPro" id="IPR003115">
    <property type="entry name" value="ParB_N"/>
</dbReference>